<feature type="region of interest" description="Disordered" evidence="1">
    <location>
        <begin position="1"/>
        <end position="40"/>
    </location>
</feature>
<reference evidence="2 3" key="1">
    <citation type="journal article" date="2015" name="Genome Biol. Evol.">
        <title>Comparative Genomics of a Bacterivorous Green Alga Reveals Evolutionary Causalities and Consequences of Phago-Mixotrophic Mode of Nutrition.</title>
        <authorList>
            <person name="Burns J.A."/>
            <person name="Paasch A."/>
            <person name="Narechania A."/>
            <person name="Kim E."/>
        </authorList>
    </citation>
    <scope>NUCLEOTIDE SEQUENCE [LARGE SCALE GENOMIC DNA]</scope>
    <source>
        <strain evidence="2 3">PLY_AMNH</strain>
    </source>
</reference>
<keyword evidence="3" id="KW-1185">Reference proteome</keyword>
<proteinExistence type="predicted"/>
<feature type="region of interest" description="Disordered" evidence="1">
    <location>
        <begin position="172"/>
        <end position="193"/>
    </location>
</feature>
<dbReference type="AlphaFoldDB" id="A0AAE0GF73"/>
<evidence type="ECO:0000313" key="2">
    <source>
        <dbReference type="EMBL" id="KAK3276848.1"/>
    </source>
</evidence>
<feature type="region of interest" description="Disordered" evidence="1">
    <location>
        <begin position="50"/>
        <end position="69"/>
    </location>
</feature>
<dbReference type="Proteomes" id="UP001190700">
    <property type="component" value="Unassembled WGS sequence"/>
</dbReference>
<protein>
    <submittedName>
        <fullName evidence="2">Uncharacterized protein</fullName>
    </submittedName>
</protein>
<organism evidence="2 3">
    <name type="scientific">Cymbomonas tetramitiformis</name>
    <dbReference type="NCBI Taxonomy" id="36881"/>
    <lineage>
        <taxon>Eukaryota</taxon>
        <taxon>Viridiplantae</taxon>
        <taxon>Chlorophyta</taxon>
        <taxon>Pyramimonadophyceae</taxon>
        <taxon>Pyramimonadales</taxon>
        <taxon>Pyramimonadaceae</taxon>
        <taxon>Cymbomonas</taxon>
    </lineage>
</organism>
<evidence type="ECO:0000256" key="1">
    <source>
        <dbReference type="SAM" id="MobiDB-lite"/>
    </source>
</evidence>
<gene>
    <name evidence="2" type="ORF">CYMTET_15108</name>
</gene>
<sequence>MHQAYSLPGAVNTPPTNNPLAQRHCWEQPPPRSARDSAPATRTIALSLTSPTEFPSLTQRHEPAQPPAGATGELLQWVEWKAAQKLGHSSQQVKLLMQHALRDEDLVAGPAARHSLPGRILVAHTRRTESPASAAHGAQVEPGKPRSLQTVAHENIQSFIRGQLDKLHARFRRSTRSRRQGAAQRSVPGVDRGRRRLDPECLVHMAVVNSSGKCCNPNMQIALSSV</sequence>
<name>A0AAE0GF73_9CHLO</name>
<accession>A0AAE0GF73</accession>
<dbReference type="EMBL" id="LGRX02006358">
    <property type="protein sequence ID" value="KAK3276848.1"/>
    <property type="molecule type" value="Genomic_DNA"/>
</dbReference>
<evidence type="ECO:0000313" key="3">
    <source>
        <dbReference type="Proteomes" id="UP001190700"/>
    </source>
</evidence>
<comment type="caution">
    <text evidence="2">The sequence shown here is derived from an EMBL/GenBank/DDBJ whole genome shotgun (WGS) entry which is preliminary data.</text>
</comment>